<evidence type="ECO:0000256" key="12">
    <source>
        <dbReference type="RuleBase" id="RU004419"/>
    </source>
</evidence>
<dbReference type="EMBL" id="MN317087">
    <property type="protein sequence ID" value="QGZ08701.1"/>
    <property type="molecule type" value="Genomic_DNA"/>
</dbReference>
<reference evidence="13" key="1">
    <citation type="journal article" date="2019" name="Microbiol. Resour. Announc.">
        <title>Genome Sequence of the Yeast Saprochaete ingens CBS 517.90.</title>
        <authorList>
            <person name="Hodorova V."/>
            <person name="Lichancova H."/>
            <person name="Zubenko S."/>
            <person name="Sienkiewicz K."/>
            <person name="Penir S.M.U."/>
            <person name="Afanasyev P."/>
            <person name="Boceck D."/>
            <person name="Bonnin S."/>
            <person name="Hakobyan S."/>
            <person name="Smyczynska U."/>
            <person name="Zhivkoplias E."/>
            <person name="Zlatohurska M."/>
            <person name="Tralle E."/>
            <person name="Frolova A."/>
            <person name="Pryszcz L.P."/>
            <person name="Brejova B."/>
            <person name="Vinar T."/>
            <person name="Nosek J."/>
        </authorList>
    </citation>
    <scope>NUCLEOTIDE SEQUENCE</scope>
    <source>
        <strain evidence="13">CBS 517.90</strain>
    </source>
</reference>
<comment type="caution">
    <text evidence="12">Lacks conserved residue(s) required for the propagation of feature annotation.</text>
</comment>
<evidence type="ECO:0000256" key="6">
    <source>
        <dbReference type="ARBA" id="ARBA00022448"/>
    </source>
</evidence>
<evidence type="ECO:0000256" key="1">
    <source>
        <dbReference type="ARBA" id="ARBA00003257"/>
    </source>
</evidence>
<dbReference type="EC" id="7.1.1.2" evidence="4 12"/>
<dbReference type="GO" id="GO:0042773">
    <property type="term" value="P:ATP synthesis coupled electron transport"/>
    <property type="evidence" value="ECO:0007669"/>
    <property type="project" value="UniProtKB-UniRule"/>
</dbReference>
<geneLocation type="mitochondrion" evidence="13"/>
<keyword evidence="8 12" id="KW-0812">Transmembrane</keyword>
<dbReference type="PANTHER" id="PTHR11434:SF16">
    <property type="entry name" value="NADH-UBIQUINONE OXIDOREDUCTASE CHAIN 4L"/>
    <property type="match status" value="1"/>
</dbReference>
<dbReference type="AlphaFoldDB" id="A0A6B9IQ11"/>
<dbReference type="InterPro" id="IPR001133">
    <property type="entry name" value="NADH_UbQ_OxRdtase_chain4L/K"/>
</dbReference>
<comment type="similarity">
    <text evidence="3 12">Belongs to the complex I subunit 4L family.</text>
</comment>
<dbReference type="GO" id="GO:0016651">
    <property type="term" value="F:oxidoreductase activity, acting on NAD(P)H"/>
    <property type="evidence" value="ECO:0007669"/>
    <property type="project" value="InterPro"/>
</dbReference>
<keyword evidence="12 13" id="KW-0496">Mitochondrion</keyword>
<keyword evidence="12" id="KW-1278">Translocase</keyword>
<dbReference type="GO" id="GO:0008137">
    <property type="term" value="F:NADH dehydrogenase (ubiquinone) activity"/>
    <property type="evidence" value="ECO:0007669"/>
    <property type="project" value="UniProtKB-EC"/>
</dbReference>
<accession>A0A6B9IQ11</accession>
<dbReference type="GO" id="GO:0005743">
    <property type="term" value="C:mitochondrial inner membrane"/>
    <property type="evidence" value="ECO:0007669"/>
    <property type="project" value="UniProtKB-SubCell"/>
</dbReference>
<evidence type="ECO:0000256" key="5">
    <source>
        <dbReference type="ARBA" id="ARBA00016612"/>
    </source>
</evidence>
<dbReference type="Gene3D" id="1.10.287.3510">
    <property type="match status" value="1"/>
</dbReference>
<evidence type="ECO:0000256" key="7">
    <source>
        <dbReference type="ARBA" id="ARBA00022660"/>
    </source>
</evidence>
<keyword evidence="12" id="KW-0249">Electron transport</keyword>
<evidence type="ECO:0000313" key="13">
    <source>
        <dbReference type="EMBL" id="QGZ08701.1"/>
    </source>
</evidence>
<keyword evidence="7 12" id="KW-0679">Respiratory chain</keyword>
<dbReference type="Pfam" id="PF00420">
    <property type="entry name" value="Oxidored_q2"/>
    <property type="match status" value="1"/>
</dbReference>
<dbReference type="NCBIfam" id="NF004320">
    <property type="entry name" value="PRK05715.1-2"/>
    <property type="match status" value="1"/>
</dbReference>
<keyword evidence="6 12" id="KW-0813">Transport</keyword>
<feature type="transmembrane region" description="Helical" evidence="12">
    <location>
        <begin position="53"/>
        <end position="78"/>
    </location>
</feature>
<keyword evidence="12" id="KW-0520">NAD</keyword>
<dbReference type="GO" id="GO:0030964">
    <property type="term" value="C:NADH dehydrogenase complex"/>
    <property type="evidence" value="ECO:0007669"/>
    <property type="project" value="TreeGrafter"/>
</dbReference>
<sequence>MFLSLILFVMGLMGFMFNRKNMMLLFMSMEMMLLGLTLNMLYTAFNFEDINGLMFSVMMMMMAGAESAMGLSMLVSYYRLRGNMNMENTYN</sequence>
<dbReference type="InterPro" id="IPR039428">
    <property type="entry name" value="NUOK/Mnh_C1-like"/>
</dbReference>
<organism evidence="13">
    <name type="scientific">Magnusiomyces paraingens</name>
    <dbReference type="NCBI Taxonomy" id="2606893"/>
    <lineage>
        <taxon>Eukaryota</taxon>
        <taxon>Fungi</taxon>
        <taxon>Dikarya</taxon>
        <taxon>Ascomycota</taxon>
        <taxon>Saccharomycotina</taxon>
        <taxon>Dipodascomycetes</taxon>
        <taxon>Dipodascales</taxon>
        <taxon>Dipodascaceae</taxon>
        <taxon>Magnusiomyces</taxon>
    </lineage>
</organism>
<comment type="subcellular location">
    <subcellularLocation>
        <location evidence="2">Membrane</location>
        <topology evidence="2">Multi-pass membrane protein</topology>
    </subcellularLocation>
    <subcellularLocation>
        <location evidence="12">Mitochondrion inner membrane</location>
        <topology evidence="12">Multi-pass membrane protein</topology>
    </subcellularLocation>
</comment>
<evidence type="ECO:0000256" key="4">
    <source>
        <dbReference type="ARBA" id="ARBA00012944"/>
    </source>
</evidence>
<name>A0A6B9IQ11_9ASCO</name>
<keyword evidence="10 12" id="KW-0472">Membrane</keyword>
<comment type="catalytic activity">
    <reaction evidence="11 12">
        <text>a ubiquinone + NADH + 5 H(+)(in) = a ubiquinol + NAD(+) + 4 H(+)(out)</text>
        <dbReference type="Rhea" id="RHEA:29091"/>
        <dbReference type="Rhea" id="RHEA-COMP:9565"/>
        <dbReference type="Rhea" id="RHEA-COMP:9566"/>
        <dbReference type="ChEBI" id="CHEBI:15378"/>
        <dbReference type="ChEBI" id="CHEBI:16389"/>
        <dbReference type="ChEBI" id="CHEBI:17976"/>
        <dbReference type="ChEBI" id="CHEBI:57540"/>
        <dbReference type="ChEBI" id="CHEBI:57945"/>
        <dbReference type="EC" id="7.1.1.2"/>
    </reaction>
</comment>
<evidence type="ECO:0000256" key="11">
    <source>
        <dbReference type="ARBA" id="ARBA00049551"/>
    </source>
</evidence>
<evidence type="ECO:0000256" key="9">
    <source>
        <dbReference type="ARBA" id="ARBA00022989"/>
    </source>
</evidence>
<evidence type="ECO:0000256" key="2">
    <source>
        <dbReference type="ARBA" id="ARBA00004141"/>
    </source>
</evidence>
<comment type="function">
    <text evidence="12">Core subunit of the mitochondrial membrane respiratory chain NADH dehydrogenase (Complex I) which catalyzes electron transfer from NADH through the respiratory chain, using ubiquinone as an electron acceptor.</text>
</comment>
<keyword evidence="12" id="KW-0999">Mitochondrion inner membrane</keyword>
<keyword evidence="9 12" id="KW-1133">Transmembrane helix</keyword>
<keyword evidence="12" id="KW-0830">Ubiquinone</keyword>
<evidence type="ECO:0000256" key="8">
    <source>
        <dbReference type="ARBA" id="ARBA00022692"/>
    </source>
</evidence>
<evidence type="ECO:0000256" key="10">
    <source>
        <dbReference type="ARBA" id="ARBA00023136"/>
    </source>
</evidence>
<dbReference type="PANTHER" id="PTHR11434">
    <property type="entry name" value="NADH-UBIQUINONE OXIDOREDUCTASE SUBUNIT ND4L"/>
    <property type="match status" value="1"/>
</dbReference>
<gene>
    <name evidence="13" type="primary">nad4L</name>
</gene>
<proteinExistence type="inferred from homology"/>
<protein>
    <recommendedName>
        <fullName evidence="5 12">NADH-ubiquinone oxidoreductase chain 4L</fullName>
        <ecNumber evidence="4 12">7.1.1.2</ecNumber>
    </recommendedName>
</protein>
<comment type="function">
    <text evidence="1">Core subunit of the mitochondrial membrane respiratory chain NADH dehydrogenase (Complex I) that is believed to belong to the minimal assembly required for catalysis. Complex I functions in the transfer of electrons from NADH to the respiratory chain. The immediate electron acceptor for the enzyme is believed to be ubiquinone.</text>
</comment>
<evidence type="ECO:0000256" key="3">
    <source>
        <dbReference type="ARBA" id="ARBA00010519"/>
    </source>
</evidence>